<gene>
    <name evidence="6" type="ORF">ACFOGH_00530</name>
</gene>
<sequence length="376" mass="41037">MGSKRAMLGNGLGEALGRSIAKADRVFDLFTGSAAVAWHVAEKHGKEVLAGDLQTYSAVLAASVIERTEPIVDRAWIESWMLRALERVTAHKQWQDIRQIQESLGKVSASEASSNARNVNFGEGYPISSAYGGYYFSPWQSVWIDALRKSLPDAEDLRNVGLAALIQAASRCAASPGHTAQPFKPNETAGPYLIDAWLKDLPAILLKRIDDIARRKANKKGCAYCMNASELAEMARPGDLVFLDPPYSGVHYSRFYHVLESIARGEVGDVTGSGRYPERRERPSSDFSMLSTSKRALNDLLEILARQQASVIITFPAGKASNGLSGDDVKATAGDHFRLEEAKVSSRFSTLGGDSKHRAARQQADELILTLSSRPN</sequence>
<proteinExistence type="predicted"/>
<keyword evidence="4" id="KW-0949">S-adenosyl-L-methionine</keyword>
<comment type="catalytic activity">
    <reaction evidence="5">
        <text>a 2'-deoxyadenosine in DNA + S-adenosyl-L-methionine = an N(6)-methyl-2'-deoxyadenosine in DNA + S-adenosyl-L-homocysteine + H(+)</text>
        <dbReference type="Rhea" id="RHEA:15197"/>
        <dbReference type="Rhea" id="RHEA-COMP:12418"/>
        <dbReference type="Rhea" id="RHEA-COMP:12419"/>
        <dbReference type="ChEBI" id="CHEBI:15378"/>
        <dbReference type="ChEBI" id="CHEBI:57856"/>
        <dbReference type="ChEBI" id="CHEBI:59789"/>
        <dbReference type="ChEBI" id="CHEBI:90615"/>
        <dbReference type="ChEBI" id="CHEBI:90616"/>
        <dbReference type="EC" id="2.1.1.72"/>
    </reaction>
</comment>
<evidence type="ECO:0000256" key="1">
    <source>
        <dbReference type="ARBA" id="ARBA00011900"/>
    </source>
</evidence>
<keyword evidence="3" id="KW-0808">Transferase</keyword>
<evidence type="ECO:0000256" key="5">
    <source>
        <dbReference type="ARBA" id="ARBA00047942"/>
    </source>
</evidence>
<keyword evidence="2 6" id="KW-0489">Methyltransferase</keyword>
<reference evidence="7" key="1">
    <citation type="journal article" date="2019" name="Int. J. Syst. Evol. Microbiol.">
        <title>The Global Catalogue of Microorganisms (GCM) 10K type strain sequencing project: providing services to taxonomists for standard genome sequencing and annotation.</title>
        <authorList>
            <consortium name="The Broad Institute Genomics Platform"/>
            <consortium name="The Broad Institute Genome Sequencing Center for Infectious Disease"/>
            <person name="Wu L."/>
            <person name="Ma J."/>
        </authorList>
    </citation>
    <scope>NUCLEOTIDE SEQUENCE [LARGE SCALE GENOMIC DNA]</scope>
    <source>
        <strain evidence="7">KCTC 52039</strain>
    </source>
</reference>
<dbReference type="RefSeq" id="WP_380073935.1">
    <property type="nucleotide sequence ID" value="NZ_JBHRTO010000001.1"/>
</dbReference>
<protein>
    <recommendedName>
        <fullName evidence="1">site-specific DNA-methyltransferase (adenine-specific)</fullName>
        <ecNumber evidence="1">2.1.1.72</ecNumber>
    </recommendedName>
</protein>
<name>A0ABV7IUF4_9RHOB</name>
<dbReference type="InterPro" id="IPR012327">
    <property type="entry name" value="MeTrfase_D12"/>
</dbReference>
<dbReference type="SUPFAM" id="SSF53335">
    <property type="entry name" value="S-adenosyl-L-methionine-dependent methyltransferases"/>
    <property type="match status" value="1"/>
</dbReference>
<dbReference type="GO" id="GO:0032259">
    <property type="term" value="P:methylation"/>
    <property type="evidence" value="ECO:0007669"/>
    <property type="project" value="UniProtKB-KW"/>
</dbReference>
<accession>A0ABV7IUF4</accession>
<dbReference type="PROSITE" id="PS00092">
    <property type="entry name" value="N6_MTASE"/>
    <property type="match status" value="1"/>
</dbReference>
<dbReference type="Pfam" id="PF02086">
    <property type="entry name" value="MethyltransfD12"/>
    <property type="match status" value="2"/>
</dbReference>
<keyword evidence="7" id="KW-1185">Reference proteome</keyword>
<organism evidence="6 7">
    <name type="scientific">Cypionkella sinensis</name>
    <dbReference type="NCBI Taxonomy" id="1756043"/>
    <lineage>
        <taxon>Bacteria</taxon>
        <taxon>Pseudomonadati</taxon>
        <taxon>Pseudomonadota</taxon>
        <taxon>Alphaproteobacteria</taxon>
        <taxon>Rhodobacterales</taxon>
        <taxon>Paracoccaceae</taxon>
        <taxon>Cypionkella</taxon>
    </lineage>
</organism>
<evidence type="ECO:0000313" key="7">
    <source>
        <dbReference type="Proteomes" id="UP001595547"/>
    </source>
</evidence>
<dbReference type="InterPro" id="IPR002052">
    <property type="entry name" value="DNA_methylase_N6_adenine_CS"/>
</dbReference>
<dbReference type="InterPro" id="IPR029063">
    <property type="entry name" value="SAM-dependent_MTases_sf"/>
</dbReference>
<evidence type="ECO:0000256" key="2">
    <source>
        <dbReference type="ARBA" id="ARBA00022603"/>
    </source>
</evidence>
<dbReference type="Proteomes" id="UP001595547">
    <property type="component" value="Unassembled WGS sequence"/>
</dbReference>
<comment type="caution">
    <text evidence="6">The sequence shown here is derived from an EMBL/GenBank/DDBJ whole genome shotgun (WGS) entry which is preliminary data.</text>
</comment>
<dbReference type="GO" id="GO:0008168">
    <property type="term" value="F:methyltransferase activity"/>
    <property type="evidence" value="ECO:0007669"/>
    <property type="project" value="UniProtKB-KW"/>
</dbReference>
<evidence type="ECO:0000313" key="6">
    <source>
        <dbReference type="EMBL" id="MFC3179463.1"/>
    </source>
</evidence>
<dbReference type="EMBL" id="JBHRTO010000001">
    <property type="protein sequence ID" value="MFC3179463.1"/>
    <property type="molecule type" value="Genomic_DNA"/>
</dbReference>
<dbReference type="EC" id="2.1.1.72" evidence="1"/>
<evidence type="ECO:0000256" key="4">
    <source>
        <dbReference type="ARBA" id="ARBA00022691"/>
    </source>
</evidence>
<evidence type="ECO:0000256" key="3">
    <source>
        <dbReference type="ARBA" id="ARBA00022679"/>
    </source>
</evidence>